<reference evidence="1" key="1">
    <citation type="journal article" date="2021" name="Proc. Natl. Acad. Sci. U.S.A.">
        <title>A Catalog of Tens of Thousands of Viruses from Human Metagenomes Reveals Hidden Associations with Chronic Diseases.</title>
        <authorList>
            <person name="Tisza M.J."/>
            <person name="Buck C.B."/>
        </authorList>
    </citation>
    <scope>NUCLEOTIDE SEQUENCE</scope>
    <source>
        <strain evidence="1">CtiuS14</strain>
    </source>
</reference>
<evidence type="ECO:0000313" key="1">
    <source>
        <dbReference type="EMBL" id="DAD71105.1"/>
    </source>
</evidence>
<proteinExistence type="predicted"/>
<sequence>MGLREEIQNLLNQTSTQRFKVYMNGSLLETAQPKTEAEVGDIVEAIASNGVEVRIAVTDMENNTILDQVFNAKEEQENTGTVIKIVISAEGVDSEQRIEDLKELVKEYCGDMLGNVTLNIFKSSNTTEIYIQTL</sequence>
<dbReference type="EMBL" id="BK015876">
    <property type="protein sequence ID" value="DAD71105.1"/>
    <property type="molecule type" value="Genomic_DNA"/>
</dbReference>
<accession>A0A8S5LMA3</accession>
<protein>
    <submittedName>
        <fullName evidence="1">Uncharacterized protein</fullName>
    </submittedName>
</protein>
<name>A0A8S5LMA3_9CAUD</name>
<organism evidence="1">
    <name type="scientific">Podoviridae sp. ctiuS14</name>
    <dbReference type="NCBI Taxonomy" id="2827620"/>
    <lineage>
        <taxon>Viruses</taxon>
        <taxon>Duplodnaviria</taxon>
        <taxon>Heunggongvirae</taxon>
        <taxon>Uroviricota</taxon>
        <taxon>Caudoviricetes</taxon>
    </lineage>
</organism>